<dbReference type="EMBL" id="JARKIF010000006">
    <property type="protein sequence ID" value="KAJ7636483.1"/>
    <property type="molecule type" value="Genomic_DNA"/>
</dbReference>
<name>A0AAD7C1F7_9AGAR</name>
<feature type="transmembrane region" description="Helical" evidence="1">
    <location>
        <begin position="212"/>
        <end position="230"/>
    </location>
</feature>
<feature type="transmembrane region" description="Helical" evidence="1">
    <location>
        <begin position="251"/>
        <end position="269"/>
    </location>
</feature>
<sequence>MSGVITPLSLPAEASAESSIVHLEKATELVKVQSPAGQLPAKQGWCSFTRWLHYSAFDYYRKIFTIIFTANLIAFIVITVKNDGHPSAPAVGNATAANLMIALLFRQEHVVNLCYKLACLCPRSAPLWLRARLAKVFHYGGAHSGAGASAATWHILYTAVLTRDYIRSSSNWALAMLVTSYFLVALFVFILVVAHPTLRRRYHDSFEAVHRFSGWLALATFWMHTIFAALHTRSIESNQHSIGHILIHTPSFWMLCVSTSCLLLSWGYLRLRPVIPEVLSNHATRLHFNYRRMGPIHGIKVSTRPLMEWHSFATIPHSEEEGKGFSLIVSNAGDWTRNCITSPPAKLWIRGVPLLGLLHSAHLFKKVVVVATGSGVGPCMSLFAANAAPCRIFWSTPSPLVTYGAEIIEAVKRVDPEAWIWDTRTDGRPDMVAVTYKLFVEAQAEAVFIISNPKLTKQVVYGMESRGIPAYGAIWDS</sequence>
<evidence type="ECO:0008006" key="4">
    <source>
        <dbReference type="Google" id="ProtNLM"/>
    </source>
</evidence>
<feature type="transmembrane region" description="Helical" evidence="1">
    <location>
        <begin position="172"/>
        <end position="192"/>
    </location>
</feature>
<gene>
    <name evidence="2" type="ORF">FB45DRAFT_864514</name>
</gene>
<comment type="caution">
    <text evidence="2">The sequence shown here is derived from an EMBL/GenBank/DDBJ whole genome shotgun (WGS) entry which is preliminary data.</text>
</comment>
<proteinExistence type="predicted"/>
<keyword evidence="1" id="KW-0472">Membrane</keyword>
<dbReference type="AlphaFoldDB" id="A0AAD7C1F7"/>
<reference evidence="2" key="1">
    <citation type="submission" date="2023-03" db="EMBL/GenBank/DDBJ databases">
        <title>Massive genome expansion in bonnet fungi (Mycena s.s.) driven by repeated elements and novel gene families across ecological guilds.</title>
        <authorList>
            <consortium name="Lawrence Berkeley National Laboratory"/>
            <person name="Harder C.B."/>
            <person name="Miyauchi S."/>
            <person name="Viragh M."/>
            <person name="Kuo A."/>
            <person name="Thoen E."/>
            <person name="Andreopoulos B."/>
            <person name="Lu D."/>
            <person name="Skrede I."/>
            <person name="Drula E."/>
            <person name="Henrissat B."/>
            <person name="Morin E."/>
            <person name="Kohler A."/>
            <person name="Barry K."/>
            <person name="LaButti K."/>
            <person name="Morin E."/>
            <person name="Salamov A."/>
            <person name="Lipzen A."/>
            <person name="Mereny Z."/>
            <person name="Hegedus B."/>
            <person name="Baldrian P."/>
            <person name="Stursova M."/>
            <person name="Weitz H."/>
            <person name="Taylor A."/>
            <person name="Grigoriev I.V."/>
            <person name="Nagy L.G."/>
            <person name="Martin F."/>
            <person name="Kauserud H."/>
        </authorList>
    </citation>
    <scope>NUCLEOTIDE SEQUENCE</scope>
    <source>
        <strain evidence="2">9284</strain>
    </source>
</reference>
<feature type="transmembrane region" description="Helical" evidence="1">
    <location>
        <begin position="59"/>
        <end position="80"/>
    </location>
</feature>
<dbReference type="PANTHER" id="PTHR33927">
    <property type="entry name" value="TRANSMEMBRANE PROTEIN"/>
    <property type="match status" value="1"/>
</dbReference>
<keyword evidence="1" id="KW-1133">Transmembrane helix</keyword>
<accession>A0AAD7C1F7</accession>
<evidence type="ECO:0000313" key="2">
    <source>
        <dbReference type="EMBL" id="KAJ7636483.1"/>
    </source>
</evidence>
<dbReference type="InterPro" id="IPR052979">
    <property type="entry name" value="Adenylate-forming_domain"/>
</dbReference>
<evidence type="ECO:0000313" key="3">
    <source>
        <dbReference type="Proteomes" id="UP001221142"/>
    </source>
</evidence>
<dbReference type="Proteomes" id="UP001221142">
    <property type="component" value="Unassembled WGS sequence"/>
</dbReference>
<keyword evidence="1" id="KW-0812">Transmembrane</keyword>
<protein>
    <recommendedName>
        <fullName evidence="4">Nonribosomal peptide synthetase 12</fullName>
    </recommendedName>
</protein>
<dbReference type="PANTHER" id="PTHR33927:SF5">
    <property type="entry name" value="ENZYME, PUTATIVE (AFU_ORTHOLOGUE AFUA_8G01222)-RELATED"/>
    <property type="match status" value="1"/>
</dbReference>
<evidence type="ECO:0000256" key="1">
    <source>
        <dbReference type="SAM" id="Phobius"/>
    </source>
</evidence>
<keyword evidence="3" id="KW-1185">Reference proteome</keyword>
<organism evidence="2 3">
    <name type="scientific">Roridomyces roridus</name>
    <dbReference type="NCBI Taxonomy" id="1738132"/>
    <lineage>
        <taxon>Eukaryota</taxon>
        <taxon>Fungi</taxon>
        <taxon>Dikarya</taxon>
        <taxon>Basidiomycota</taxon>
        <taxon>Agaricomycotina</taxon>
        <taxon>Agaricomycetes</taxon>
        <taxon>Agaricomycetidae</taxon>
        <taxon>Agaricales</taxon>
        <taxon>Marasmiineae</taxon>
        <taxon>Mycenaceae</taxon>
        <taxon>Roridomyces</taxon>
    </lineage>
</organism>